<name>A0A0F7L575_9VIRU</name>
<reference evidence="1" key="2">
    <citation type="submission" date="2015-03" db="EMBL/GenBank/DDBJ databases">
        <authorList>
            <person name="Chow C.-E.T."/>
            <person name="Winget D.M."/>
            <person name="White R.A.III."/>
            <person name="Hallam S.J."/>
            <person name="Suttle C.A."/>
        </authorList>
    </citation>
    <scope>NUCLEOTIDE SEQUENCE</scope>
    <source>
        <strain evidence="1">Anoxic3_4</strain>
    </source>
</reference>
<dbReference type="EMBL" id="KR029579">
    <property type="protein sequence ID" value="AKH46151.1"/>
    <property type="molecule type" value="Genomic_DNA"/>
</dbReference>
<proteinExistence type="predicted"/>
<organism evidence="1">
    <name type="scientific">uncultured marine virus</name>
    <dbReference type="NCBI Taxonomy" id="186617"/>
    <lineage>
        <taxon>Viruses</taxon>
        <taxon>environmental samples</taxon>
    </lineage>
</organism>
<protein>
    <submittedName>
        <fullName evidence="1">Uncharacterized protein</fullName>
    </submittedName>
</protein>
<accession>A0A0F7L575</accession>
<evidence type="ECO:0000313" key="1">
    <source>
        <dbReference type="EMBL" id="AKH46151.1"/>
    </source>
</evidence>
<reference evidence="1" key="1">
    <citation type="journal article" date="2015" name="Front. Microbiol.">
        <title>Combining genomic sequencing methods to explore viral diversity and reveal potential virus-host interactions.</title>
        <authorList>
            <person name="Chow C.E."/>
            <person name="Winget D.M."/>
            <person name="White R.A.III."/>
            <person name="Hallam S.J."/>
            <person name="Suttle C.A."/>
        </authorList>
    </citation>
    <scope>NUCLEOTIDE SEQUENCE</scope>
    <source>
        <strain evidence="1">Anoxic3_4</strain>
    </source>
</reference>
<sequence>MFLVFSVFLFLFPRQFSIFSFLLESLAALPVFLSVFLSHSRDLLAPQTMPPPARQTLLFPLKALSFLASGFLFHRSRFSLSPPAVRASQQVF</sequence>